<accession>A0A5S6PR47</accession>
<dbReference type="InterPro" id="IPR014720">
    <property type="entry name" value="dsRBD_dom"/>
</dbReference>
<dbReference type="SUPFAM" id="SSF52540">
    <property type="entry name" value="P-loop containing nucleoside triphosphate hydrolases"/>
    <property type="match status" value="1"/>
</dbReference>
<dbReference type="GO" id="GO:0005730">
    <property type="term" value="C:nucleolus"/>
    <property type="evidence" value="ECO:0007669"/>
    <property type="project" value="TreeGrafter"/>
</dbReference>
<dbReference type="SMART" id="SM00490">
    <property type="entry name" value="HELICc"/>
    <property type="match status" value="1"/>
</dbReference>
<dbReference type="Pfam" id="PF00035">
    <property type="entry name" value="dsrm"/>
    <property type="match status" value="1"/>
</dbReference>
<evidence type="ECO:0000256" key="11">
    <source>
        <dbReference type="SAM" id="MobiDB-lite"/>
    </source>
</evidence>
<name>A0A4E9EZ52_BRUMA</name>
<dbReference type="SMART" id="SM00847">
    <property type="entry name" value="HA2"/>
    <property type="match status" value="1"/>
</dbReference>
<dbReference type="PANTHER" id="PTHR18934:SF119">
    <property type="entry name" value="ATP-DEPENDENT RNA HELICASE A"/>
    <property type="match status" value="1"/>
</dbReference>
<dbReference type="GO" id="GO:0003725">
    <property type="term" value="F:double-stranded RNA binding"/>
    <property type="evidence" value="ECO:0007669"/>
    <property type="project" value="InterPro"/>
</dbReference>
<dbReference type="InterPro" id="IPR027417">
    <property type="entry name" value="P-loop_NTPase"/>
</dbReference>
<dbReference type="CDD" id="cd19854">
    <property type="entry name" value="DSRM_DHX9_rpt1"/>
    <property type="match status" value="1"/>
</dbReference>
<dbReference type="Pfam" id="PF00271">
    <property type="entry name" value="Helicase_C"/>
    <property type="match status" value="1"/>
</dbReference>
<comment type="subcellular location">
    <subcellularLocation>
        <location evidence="1">Nucleus</location>
    </subcellularLocation>
</comment>
<dbReference type="AlphaFoldDB" id="A0A4E9EZ52"/>
<protein>
    <recommendedName>
        <fullName evidence="3">RNA helicase</fullName>
        <ecNumber evidence="3">3.6.4.13</ecNumber>
    </recommendedName>
</protein>
<evidence type="ECO:0000313" key="15">
    <source>
        <dbReference type="EMBL" id="VIO89190.1"/>
    </source>
</evidence>
<dbReference type="InterPro" id="IPR007502">
    <property type="entry name" value="Helicase-assoc_dom"/>
</dbReference>
<evidence type="ECO:0000313" key="16">
    <source>
        <dbReference type="Proteomes" id="UP000006672"/>
    </source>
</evidence>
<feature type="domain" description="Helicase ATP-binding" evidence="13">
    <location>
        <begin position="390"/>
        <end position="556"/>
    </location>
</feature>
<proteinExistence type="inferred from homology"/>
<evidence type="ECO:0000256" key="5">
    <source>
        <dbReference type="ARBA" id="ARBA00022741"/>
    </source>
</evidence>
<keyword evidence="4" id="KW-0677">Repeat</keyword>
<dbReference type="InterPro" id="IPR048333">
    <property type="entry name" value="HA2_WH"/>
</dbReference>
<sequence length="1477" mass="165966">MSDEIRGWLYGWLGKRKLGTPSYSTTPLANCGGKTRFRCELRIPGQHHVGLGISVNKKDAATKAARDFAHFLIRQKLLDPTELPKLTASMLEATNLDSFGRDSVEDVILLNKAEENSYTTTNVSMNMQFIPSSRIKTEHQRYIEQKAEEIALSESVDLRTHIHGGWTADNSKMHLNEFVQKIKQPPLRYDIRSIGTDNSRTFVAEVSLFVPKVRCTFSARAEGSTKKTAEATCALSLMRQLFHNQLVGAYTGEKKKKTAGNLADIPVIVSDELSKEIAHYLALVGVDEVQPSPEASSSNPVSLLITQKLNHFEPSQPISDGLVSWSPALENWNPWKSLNIDEAPLAFSFQMSLEAISADLLEREKKRVIPSSIKTQRELLPVYQYRDQLIDAIRNNSVTIVKGETGCGKSTQVCQYLLEHYINNCHGAEFAAFVTQPRKISAIALAERIADERGEQLGVSVGYAVRFDSLHPRPYGSLMLVTVGMLLKRLELGLRGISHIIVDEIHERDINTDFIMIVLRDMVNMYPNLRIILMSATVDTNLFTNYFGDCSVILLKGRNFPVQYYFLEDIVQMIRFLPSTDKLKRETKGGRDDEGDEVTEETQNLNLGVSEEYGLNTKLAMNQLSEKEISFELIEALLNDIVNKGEEGAVLIFLPGWNVIQLLLNFLKSHPVFSNESLFVILPLHSQLTGQEQRRVFERHSPGVRKIILSTNIAETSITIDDVVYVIDSCKVREKMYTSYNNMVHYATVWASRTSIVQRRGRAGRTREGFCFHLCSKSRYEALEEYRTAEMLRIPLHEIALMVKLIGLGSIGDFLAKAIEPPPIDSIIEAEVLLRDMSALDSNSELTELGRILARLPIEPVLGKTLILATACGIGELLATISAASSFATPYIPRDRTTSKLSFQQRSFSGNRFSDHIALICVYNRWCEAYDQDTIAEKDFCERFSLNSTVLRMIRVAKRQLTDTLISCGFSESLFIPLAISNREPDSNLDLILSLLVYALYPNVCHYRDKRRVYTLEQATALMSKQSVNTPFHSSDIIKFPSPLFVFSEKLRTEIISCKQISNITPLQLLLFGSRKVEYHGNNIIRLDNMISLKMNVQAAARIVALRPCIEALIVRSCLNPETTNKVDENDNKLLKILKQLSSPFGWSPNEKVAGTQQQEYAYVEGISRSSYIKGFRSSANGMKLNTRENRGSANGGRGRTGPTGAFGNNGTRYYSYEGTLETVVRGFDYSPSKSWSQETYVGRPHSRAGYSNINNREGFRNNFGRRGRSNRGLHPSSFFQNKAFHPCMSDSVMRNCGRGTPSDYAEYSRKGSGTIGLAANWDIAPTKRARTGSGAAVPSYLANELVSQSMFGTAVQQCAGNGRERVDPLDAIDEKFKRWWRNVDGSNEEGESKTYQRLISAASFMLLFGVSTDLHSETRTSDPPDRSLYLISDVVLFCCRFIAIVFTLEFDPAVKEFSFGRKTLFLLQHLPYFLCF</sequence>
<reference evidence="16" key="1">
    <citation type="journal article" date="2007" name="Science">
        <title>Draft genome of the filarial nematode parasite Brugia malayi.</title>
        <authorList>
            <person name="Ghedin E."/>
            <person name="Wang S."/>
            <person name="Spiro D."/>
            <person name="Caler E."/>
            <person name="Zhao Q."/>
            <person name="Crabtree J."/>
            <person name="Allen J.E."/>
            <person name="Delcher A.L."/>
            <person name="Guiliano D.B."/>
            <person name="Miranda-Saavedra D."/>
            <person name="Angiuoli S.V."/>
            <person name="Creasy T."/>
            <person name="Amedeo P."/>
            <person name="Haas B."/>
            <person name="El-Sayed N.M."/>
            <person name="Wortman J.R."/>
            <person name="Feldblyum T."/>
            <person name="Tallon L."/>
            <person name="Schatz M."/>
            <person name="Shumway M."/>
            <person name="Koo H."/>
            <person name="Salzberg S.L."/>
            <person name="Schobel S."/>
            <person name="Pertea M."/>
            <person name="Pop M."/>
            <person name="White O."/>
            <person name="Barton G.J."/>
            <person name="Carlow C.K."/>
            <person name="Crawford M.J."/>
            <person name="Daub J."/>
            <person name="Dimmic M.W."/>
            <person name="Estes C.F."/>
            <person name="Foster J.M."/>
            <person name="Ganatra M."/>
            <person name="Gregory W.F."/>
            <person name="Johnson N.M."/>
            <person name="Jin J."/>
            <person name="Komuniecki R."/>
            <person name="Korf I."/>
            <person name="Kumar S."/>
            <person name="Laney S."/>
            <person name="Li B.W."/>
            <person name="Li W."/>
            <person name="Lindblom T.H."/>
            <person name="Lustigman S."/>
            <person name="Ma D."/>
            <person name="Maina C.V."/>
            <person name="Martin D.M."/>
            <person name="McCarter J.P."/>
            <person name="McReynolds L."/>
            <person name="Mitreva M."/>
            <person name="Nutman T.B."/>
            <person name="Parkinson J."/>
            <person name="Peregrin-Alvarez J.M."/>
            <person name="Poole C."/>
            <person name="Ren Q."/>
            <person name="Saunders L."/>
            <person name="Sluder A.E."/>
            <person name="Smith K."/>
            <person name="Stanke M."/>
            <person name="Unnasch T.R."/>
            <person name="Ware J."/>
            <person name="Wei A.D."/>
            <person name="Weil G."/>
            <person name="Williams D.J."/>
            <person name="Zhang Y."/>
            <person name="Williams S.A."/>
            <person name="Fraser-Liggett C."/>
            <person name="Slatko B."/>
            <person name="Blaxter M.L."/>
            <person name="Scott A.L."/>
        </authorList>
    </citation>
    <scope>NUCLEOTIDE SEQUENCE</scope>
    <source>
        <strain evidence="16">FR3</strain>
    </source>
</reference>
<dbReference type="Pfam" id="PF00270">
    <property type="entry name" value="DEAD"/>
    <property type="match status" value="1"/>
</dbReference>
<dbReference type="PROSITE" id="PS50137">
    <property type="entry name" value="DS_RBD"/>
    <property type="match status" value="2"/>
</dbReference>
<dbReference type="GO" id="GO:0045944">
    <property type="term" value="P:positive regulation of transcription by RNA polymerase II"/>
    <property type="evidence" value="ECO:0007669"/>
    <property type="project" value="TreeGrafter"/>
</dbReference>
<evidence type="ECO:0000256" key="10">
    <source>
        <dbReference type="PROSITE-ProRule" id="PRU00266"/>
    </source>
</evidence>
<dbReference type="PANTHER" id="PTHR18934">
    <property type="entry name" value="ATP-DEPENDENT RNA HELICASE"/>
    <property type="match status" value="1"/>
</dbReference>
<evidence type="ECO:0000256" key="8">
    <source>
        <dbReference type="ARBA" id="ARBA00022840"/>
    </source>
</evidence>
<dbReference type="InterPro" id="IPR014001">
    <property type="entry name" value="Helicase_ATP-bd"/>
</dbReference>
<evidence type="ECO:0000256" key="9">
    <source>
        <dbReference type="ARBA" id="ARBA00023242"/>
    </source>
</evidence>
<keyword evidence="8" id="KW-0067">ATP-binding</keyword>
<feature type="domain" description="DRBM" evidence="12">
    <location>
        <begin position="170"/>
        <end position="243"/>
    </location>
</feature>
<dbReference type="OrthoDB" id="5600252at2759"/>
<dbReference type="SMART" id="SM00487">
    <property type="entry name" value="DEXDc"/>
    <property type="match status" value="1"/>
</dbReference>
<dbReference type="Gene3D" id="1.20.120.1080">
    <property type="match status" value="1"/>
</dbReference>
<evidence type="ECO:0000259" key="13">
    <source>
        <dbReference type="PROSITE" id="PS51192"/>
    </source>
</evidence>
<dbReference type="Pfam" id="PF07717">
    <property type="entry name" value="OB_NTP_bind"/>
    <property type="match status" value="1"/>
</dbReference>
<keyword evidence="6" id="KW-0378">Hydrolase</keyword>
<dbReference type="CTD" id="6101728"/>
<dbReference type="GO" id="GO:0005524">
    <property type="term" value="F:ATP binding"/>
    <property type="evidence" value="ECO:0007669"/>
    <property type="project" value="UniProtKB-KW"/>
</dbReference>
<evidence type="ECO:0000259" key="12">
    <source>
        <dbReference type="PROSITE" id="PS50137"/>
    </source>
</evidence>
<dbReference type="Gene3D" id="3.40.50.300">
    <property type="entry name" value="P-loop containing nucleotide triphosphate hydrolases"/>
    <property type="match status" value="2"/>
</dbReference>
<dbReference type="GO" id="GO:0043138">
    <property type="term" value="F:3'-5' DNA helicase activity"/>
    <property type="evidence" value="ECO:0007669"/>
    <property type="project" value="TreeGrafter"/>
</dbReference>
<dbReference type="GeneID" id="6101728"/>
<dbReference type="GO" id="GO:1990904">
    <property type="term" value="C:ribonucleoprotein complex"/>
    <property type="evidence" value="ECO:0007669"/>
    <property type="project" value="TreeGrafter"/>
</dbReference>
<dbReference type="InterPro" id="IPR001650">
    <property type="entry name" value="Helicase_C-like"/>
</dbReference>
<dbReference type="PROSITE" id="PS51192">
    <property type="entry name" value="HELICASE_ATP_BIND_1"/>
    <property type="match status" value="1"/>
</dbReference>
<keyword evidence="10" id="KW-0694">RNA-binding</keyword>
<dbReference type="GO" id="GO:0050684">
    <property type="term" value="P:regulation of mRNA processing"/>
    <property type="evidence" value="ECO:0007669"/>
    <property type="project" value="TreeGrafter"/>
</dbReference>
<dbReference type="WBParaSite" id="Bm5650b.1">
    <property type="protein sequence ID" value="Bm5650b.1"/>
    <property type="gene ID" value="WBGene00225911"/>
</dbReference>
<dbReference type="InterPro" id="IPR011545">
    <property type="entry name" value="DEAD/DEAH_box_helicase_dom"/>
</dbReference>
<dbReference type="InterPro" id="IPR044446">
    <property type="entry name" value="DHX9_DSRM_2"/>
</dbReference>
<accession>A0A4E9EZ52</accession>
<dbReference type="Gene3D" id="3.30.160.20">
    <property type="match status" value="2"/>
</dbReference>
<organism evidence="15">
    <name type="scientific">Brugia malayi</name>
    <name type="common">Filarial nematode worm</name>
    <dbReference type="NCBI Taxonomy" id="6279"/>
    <lineage>
        <taxon>Eukaryota</taxon>
        <taxon>Metazoa</taxon>
        <taxon>Ecdysozoa</taxon>
        <taxon>Nematoda</taxon>
        <taxon>Chromadorea</taxon>
        <taxon>Rhabditida</taxon>
        <taxon>Spirurina</taxon>
        <taxon>Spiruromorpha</taxon>
        <taxon>Filarioidea</taxon>
        <taxon>Onchocercidae</taxon>
        <taxon>Brugia</taxon>
    </lineage>
</organism>
<evidence type="ECO:0000259" key="14">
    <source>
        <dbReference type="PROSITE" id="PS51194"/>
    </source>
</evidence>
<keyword evidence="16" id="KW-1185">Reference proteome</keyword>
<feature type="domain" description="DRBM" evidence="12">
    <location>
        <begin position="4"/>
        <end position="74"/>
    </location>
</feature>
<dbReference type="RefSeq" id="XP_042931360.1">
    <property type="nucleotide sequence ID" value="XM_043075426.1"/>
</dbReference>
<keyword evidence="9" id="KW-0539">Nucleus</keyword>
<keyword evidence="5" id="KW-0547">Nucleotide-binding</keyword>
<dbReference type="GO" id="GO:0016887">
    <property type="term" value="F:ATP hydrolysis activity"/>
    <property type="evidence" value="ECO:0007669"/>
    <property type="project" value="TreeGrafter"/>
</dbReference>
<evidence type="ECO:0000256" key="3">
    <source>
        <dbReference type="ARBA" id="ARBA00012552"/>
    </source>
</evidence>
<dbReference type="PROSITE" id="PS00690">
    <property type="entry name" value="DEAH_ATP_HELICASE"/>
    <property type="match status" value="1"/>
</dbReference>
<evidence type="ECO:0000256" key="4">
    <source>
        <dbReference type="ARBA" id="ARBA00022737"/>
    </source>
</evidence>
<evidence type="ECO:0000256" key="2">
    <source>
        <dbReference type="ARBA" id="ARBA00008792"/>
    </source>
</evidence>
<dbReference type="InterPro" id="IPR002464">
    <property type="entry name" value="DNA/RNA_helicase_DEAH_CS"/>
</dbReference>
<evidence type="ECO:0000256" key="1">
    <source>
        <dbReference type="ARBA" id="ARBA00004123"/>
    </source>
</evidence>
<dbReference type="EMBL" id="CAAKNF010000196">
    <property type="protein sequence ID" value="VIO89190.1"/>
    <property type="molecule type" value="Genomic_DNA"/>
</dbReference>
<keyword evidence="7" id="KW-0347">Helicase</keyword>
<dbReference type="CDD" id="cd19855">
    <property type="entry name" value="DSRM_DHX9_rpt2"/>
    <property type="match status" value="1"/>
</dbReference>
<comment type="similarity">
    <text evidence="2">Belongs to the DEAD box helicase family. DEAH subfamily.</text>
</comment>
<dbReference type="SUPFAM" id="SSF54768">
    <property type="entry name" value="dsRNA-binding domain-like"/>
    <property type="match status" value="2"/>
</dbReference>
<dbReference type="EC" id="3.6.4.13" evidence="3"/>
<evidence type="ECO:0000313" key="17">
    <source>
        <dbReference type="WBParaSite" id="Bm5650b.1"/>
    </source>
</evidence>
<dbReference type="GO" id="GO:0003724">
    <property type="term" value="F:RNA helicase activity"/>
    <property type="evidence" value="ECO:0007669"/>
    <property type="project" value="UniProtKB-EC"/>
</dbReference>
<evidence type="ECO:0000256" key="7">
    <source>
        <dbReference type="ARBA" id="ARBA00022806"/>
    </source>
</evidence>
<dbReference type="InterPro" id="IPR011709">
    <property type="entry name" value="DEAD-box_helicase_OB_fold"/>
</dbReference>
<dbReference type="STRING" id="6279.A0A5S6PR47"/>
<feature type="domain" description="Helicase C-terminal" evidence="14">
    <location>
        <begin position="637"/>
        <end position="807"/>
    </location>
</feature>
<feature type="region of interest" description="Disordered" evidence="11">
    <location>
        <begin position="1183"/>
        <end position="1207"/>
    </location>
</feature>
<dbReference type="SMART" id="SM00358">
    <property type="entry name" value="DSRM"/>
    <property type="match status" value="2"/>
</dbReference>
<evidence type="ECO:0000256" key="6">
    <source>
        <dbReference type="ARBA" id="ARBA00022801"/>
    </source>
</evidence>
<gene>
    <name evidence="15 17" type="primary">Bma-rha-1</name>
    <name evidence="15" type="ORF">BM_BM5650</name>
</gene>
<dbReference type="PROSITE" id="PS51194">
    <property type="entry name" value="HELICASE_CTER"/>
    <property type="match status" value="1"/>
</dbReference>
<dbReference type="Pfam" id="PF04408">
    <property type="entry name" value="WHD_HA2"/>
    <property type="match status" value="1"/>
</dbReference>
<reference evidence="17" key="3">
    <citation type="submission" date="2019-12" db="UniProtKB">
        <authorList>
            <consortium name="WormBaseParasite"/>
        </authorList>
    </citation>
    <scope>IDENTIFICATION</scope>
</reference>
<dbReference type="InterPro" id="IPR044445">
    <property type="entry name" value="DHX9_DSRM_1"/>
</dbReference>
<dbReference type="CDD" id="cd18791">
    <property type="entry name" value="SF2_C_RHA"/>
    <property type="match status" value="1"/>
</dbReference>
<reference evidence="15" key="2">
    <citation type="submission" date="2019-04" db="EMBL/GenBank/DDBJ databases">
        <authorList>
            <person name="Howe K."/>
            <person name="Paulini M."/>
            <person name="Williams G."/>
        </authorList>
    </citation>
    <scope>NUCLEOTIDE SEQUENCE [LARGE SCALE GENOMIC DNA]</scope>
    <source>
        <strain evidence="15">FR3</strain>
    </source>
</reference>
<dbReference type="FunFam" id="3.30.160.20:FF:000028">
    <property type="entry name" value="ATP-dependent RNA helicase A"/>
    <property type="match status" value="1"/>
</dbReference>
<dbReference type="Proteomes" id="UP000006672">
    <property type="component" value="Unassembled WGS sequence"/>
</dbReference>